<accession>A0A3B0UME7</accession>
<dbReference type="PROSITE" id="PS51192">
    <property type="entry name" value="HELICASE_ATP_BIND_1"/>
    <property type="match status" value="1"/>
</dbReference>
<evidence type="ECO:0000259" key="3">
    <source>
        <dbReference type="PROSITE" id="PS51194"/>
    </source>
</evidence>
<evidence type="ECO:0000256" key="1">
    <source>
        <dbReference type="ARBA" id="ARBA00022801"/>
    </source>
</evidence>
<evidence type="ECO:0000259" key="2">
    <source>
        <dbReference type="PROSITE" id="PS51192"/>
    </source>
</evidence>
<proteinExistence type="predicted"/>
<dbReference type="InterPro" id="IPR027417">
    <property type="entry name" value="P-loop_NTPase"/>
</dbReference>
<dbReference type="SMART" id="SM00490">
    <property type="entry name" value="HELICc"/>
    <property type="match status" value="1"/>
</dbReference>
<protein>
    <submittedName>
        <fullName evidence="4">Snf2 family helicase</fullName>
    </submittedName>
</protein>
<dbReference type="InterPro" id="IPR038718">
    <property type="entry name" value="SNF2-like_sf"/>
</dbReference>
<dbReference type="PANTHER" id="PTHR10799">
    <property type="entry name" value="SNF2/RAD54 HELICASE FAMILY"/>
    <property type="match status" value="1"/>
</dbReference>
<keyword evidence="4" id="KW-0067">ATP-binding</keyword>
<dbReference type="PROSITE" id="PS51194">
    <property type="entry name" value="HELICASE_CTER"/>
    <property type="match status" value="1"/>
</dbReference>
<dbReference type="GO" id="GO:0016787">
    <property type="term" value="F:hydrolase activity"/>
    <property type="evidence" value="ECO:0007669"/>
    <property type="project" value="UniProtKB-KW"/>
</dbReference>
<dbReference type="EMBL" id="UOES01000563">
    <property type="protein sequence ID" value="VAW29403.1"/>
    <property type="molecule type" value="Genomic_DNA"/>
</dbReference>
<dbReference type="Pfam" id="PF00271">
    <property type="entry name" value="Helicase_C"/>
    <property type="match status" value="1"/>
</dbReference>
<dbReference type="SUPFAM" id="SSF52540">
    <property type="entry name" value="P-loop containing nucleoside triphosphate hydrolases"/>
    <property type="match status" value="2"/>
</dbReference>
<organism evidence="4">
    <name type="scientific">hydrothermal vent metagenome</name>
    <dbReference type="NCBI Taxonomy" id="652676"/>
    <lineage>
        <taxon>unclassified sequences</taxon>
        <taxon>metagenomes</taxon>
        <taxon>ecological metagenomes</taxon>
    </lineage>
</organism>
<keyword evidence="4" id="KW-0347">Helicase</keyword>
<feature type="non-terminal residue" evidence="4">
    <location>
        <position position="384"/>
    </location>
</feature>
<dbReference type="AlphaFoldDB" id="A0A3B0UME7"/>
<dbReference type="InterPro" id="IPR000330">
    <property type="entry name" value="SNF2_N"/>
</dbReference>
<dbReference type="GO" id="GO:0004386">
    <property type="term" value="F:helicase activity"/>
    <property type="evidence" value="ECO:0007669"/>
    <property type="project" value="UniProtKB-KW"/>
</dbReference>
<dbReference type="InterPro" id="IPR014001">
    <property type="entry name" value="Helicase_ATP-bd"/>
</dbReference>
<feature type="domain" description="Helicase ATP-binding" evidence="2">
    <location>
        <begin position="1"/>
        <end position="124"/>
    </location>
</feature>
<dbReference type="Gene3D" id="3.40.50.300">
    <property type="entry name" value="P-loop containing nucleotide triphosphate hydrolases"/>
    <property type="match status" value="1"/>
</dbReference>
<sequence length="384" mass="44630">KAASLLVMPTSLVYNWQKEAKKFTPSLRVFNYTGVNRTKDIDQFKGYDLVITSYGIIRRDLDLLTQYKFHYVILDESQAIKNPTSNISKAVRKLQAKYRLILTGTPIENSTMDLWSQMSFINPGLLGHQNFFKKQFQIPIEKQNNEDKLSKLYSLIKPFIMRRHKSQVAKDLPKKVENIHYSTMTTLQAEMYEETKNMYRNEILSHIDQHGMGKSRMMLLQGLTKLRLMANHPKMADPEYVGDSGKLDDMMHMLTNTLSEGHKILIFSQFVKHLSIVKELIETRGFDYCYLDGATKNRQAEVERFQENDDVKIFLISIKAGGLGLNLTEADYVFLLDPWWNPAVEAQAIDRAHRIGQKKKVFTYKFITKNTVEEKILELQSRKL</sequence>
<dbReference type="Gene3D" id="3.40.50.10810">
    <property type="entry name" value="Tandem AAA-ATPase domain"/>
    <property type="match status" value="1"/>
</dbReference>
<evidence type="ECO:0000313" key="4">
    <source>
        <dbReference type="EMBL" id="VAW29403.1"/>
    </source>
</evidence>
<dbReference type="Pfam" id="PF00176">
    <property type="entry name" value="SNF2-rel_dom"/>
    <property type="match status" value="1"/>
</dbReference>
<keyword evidence="1" id="KW-0378">Hydrolase</keyword>
<dbReference type="InterPro" id="IPR049730">
    <property type="entry name" value="SNF2/RAD54-like_C"/>
</dbReference>
<dbReference type="CDD" id="cd18793">
    <property type="entry name" value="SF2_C_SNF"/>
    <property type="match status" value="1"/>
</dbReference>
<gene>
    <name evidence="4" type="ORF">MNBD_BACTEROID06-1237</name>
</gene>
<keyword evidence="4" id="KW-0547">Nucleotide-binding</keyword>
<feature type="non-terminal residue" evidence="4">
    <location>
        <position position="1"/>
    </location>
</feature>
<name>A0A3B0UME7_9ZZZZ</name>
<dbReference type="GO" id="GO:0005524">
    <property type="term" value="F:ATP binding"/>
    <property type="evidence" value="ECO:0007669"/>
    <property type="project" value="InterPro"/>
</dbReference>
<reference evidence="4" key="1">
    <citation type="submission" date="2018-06" db="EMBL/GenBank/DDBJ databases">
        <authorList>
            <person name="Zhirakovskaya E."/>
        </authorList>
    </citation>
    <scope>NUCLEOTIDE SEQUENCE</scope>
</reference>
<dbReference type="InterPro" id="IPR001650">
    <property type="entry name" value="Helicase_C-like"/>
</dbReference>
<feature type="domain" description="Helicase C-terminal" evidence="3">
    <location>
        <begin position="246"/>
        <end position="384"/>
    </location>
</feature>